<name>A0A1W1YQU9_9FIRM</name>
<keyword evidence="2" id="KW-1185">Reference proteome</keyword>
<dbReference type="EMBL" id="FWXI01000002">
    <property type="protein sequence ID" value="SMC38492.1"/>
    <property type="molecule type" value="Genomic_DNA"/>
</dbReference>
<dbReference type="InterPro" id="IPR011053">
    <property type="entry name" value="Single_hybrid_motif"/>
</dbReference>
<reference evidence="1 2" key="1">
    <citation type="submission" date="2017-04" db="EMBL/GenBank/DDBJ databases">
        <authorList>
            <person name="Afonso C.L."/>
            <person name="Miller P.J."/>
            <person name="Scott M.A."/>
            <person name="Spackman E."/>
            <person name="Goraichik I."/>
            <person name="Dimitrov K.M."/>
            <person name="Suarez D.L."/>
            <person name="Swayne D.E."/>
        </authorList>
    </citation>
    <scope>NUCLEOTIDE SEQUENCE [LARGE SCALE GENOMIC DNA]</scope>
    <source>
        <strain evidence="1 2">DSM 5090</strain>
    </source>
</reference>
<sequence>MTHKKSIIVITLLLVVSAALWSLAAGQMVDQRGVLSGNVLSNGLIAPGAMAREGDILVYVETLTGPAVAVRANIDGIVREVLAKPGDKVRSGDTLVRIEPIKR</sequence>
<dbReference type="OrthoDB" id="1683850at2"/>
<dbReference type="SUPFAM" id="SSF51230">
    <property type="entry name" value="Single hybrid motif"/>
    <property type="match status" value="1"/>
</dbReference>
<dbReference type="Gene3D" id="2.40.50.100">
    <property type="match status" value="1"/>
</dbReference>
<dbReference type="AlphaFoldDB" id="A0A1W1YQU9"/>
<gene>
    <name evidence="1" type="ORF">SAMN04488500_10295</name>
</gene>
<dbReference type="RefSeq" id="WP_084574009.1">
    <property type="nucleotide sequence ID" value="NZ_CP155572.1"/>
</dbReference>
<proteinExistence type="predicted"/>
<evidence type="ECO:0000313" key="2">
    <source>
        <dbReference type="Proteomes" id="UP000192738"/>
    </source>
</evidence>
<accession>A0A1W1YQU9</accession>
<evidence type="ECO:0000313" key="1">
    <source>
        <dbReference type="EMBL" id="SMC38492.1"/>
    </source>
</evidence>
<dbReference type="Proteomes" id="UP000192738">
    <property type="component" value="Unassembled WGS sequence"/>
</dbReference>
<dbReference type="STRING" id="112901.SAMN04488500_10295"/>
<protein>
    <submittedName>
        <fullName evidence="1">Biotin-lipoyl like</fullName>
    </submittedName>
</protein>
<organism evidence="1 2">
    <name type="scientific">Sporomusa malonica</name>
    <dbReference type="NCBI Taxonomy" id="112901"/>
    <lineage>
        <taxon>Bacteria</taxon>
        <taxon>Bacillati</taxon>
        <taxon>Bacillota</taxon>
        <taxon>Negativicutes</taxon>
        <taxon>Selenomonadales</taxon>
        <taxon>Sporomusaceae</taxon>
        <taxon>Sporomusa</taxon>
    </lineage>
</organism>